<evidence type="ECO:0000256" key="4">
    <source>
        <dbReference type="HAMAP-Rule" id="MF_01970"/>
    </source>
</evidence>
<comment type="catalytic activity">
    <reaction evidence="4 6">
        <text>L-kynurenine + H2O = anthranilate + L-alanine + H(+)</text>
        <dbReference type="Rhea" id="RHEA:16813"/>
        <dbReference type="ChEBI" id="CHEBI:15377"/>
        <dbReference type="ChEBI" id="CHEBI:15378"/>
        <dbReference type="ChEBI" id="CHEBI:16567"/>
        <dbReference type="ChEBI" id="CHEBI:57959"/>
        <dbReference type="ChEBI" id="CHEBI:57972"/>
        <dbReference type="EC" id="3.7.1.3"/>
    </reaction>
</comment>
<evidence type="ECO:0000256" key="1">
    <source>
        <dbReference type="ARBA" id="ARBA00022642"/>
    </source>
</evidence>
<feature type="binding site" evidence="4">
    <location>
        <position position="296"/>
    </location>
    <ligand>
        <name>pyridoxal 5'-phosphate</name>
        <dbReference type="ChEBI" id="CHEBI:597326"/>
    </ligand>
</feature>
<dbReference type="InterPro" id="IPR015424">
    <property type="entry name" value="PyrdxlP-dep_Trfase"/>
</dbReference>
<dbReference type="Gene3D" id="3.90.1150.10">
    <property type="entry name" value="Aspartate Aminotransferase, domain 1"/>
    <property type="match status" value="1"/>
</dbReference>
<dbReference type="PANTHER" id="PTHR14084:SF0">
    <property type="entry name" value="KYNURENINASE"/>
    <property type="match status" value="1"/>
</dbReference>
<dbReference type="UniPathway" id="UPA00253">
    <property type="reaction ID" value="UER00329"/>
</dbReference>
<keyword evidence="3 4" id="KW-0663">Pyridoxal phosphate</keyword>
<comment type="similarity">
    <text evidence="4 6">Belongs to the kynureninase family.</text>
</comment>
<comment type="cofactor">
    <cofactor evidence="4 6">
        <name>pyridoxal 5'-phosphate</name>
        <dbReference type="ChEBI" id="CHEBI:597326"/>
    </cofactor>
</comment>
<evidence type="ECO:0000313" key="7">
    <source>
        <dbReference type="EMBL" id="MVZ60398.1"/>
    </source>
</evidence>
<gene>
    <name evidence="4 7" type="primary">kynU</name>
    <name evidence="7" type="ORF">GQF63_00035</name>
</gene>
<dbReference type="GO" id="GO:0030429">
    <property type="term" value="F:kynureninase activity"/>
    <property type="evidence" value="ECO:0007669"/>
    <property type="project" value="UniProtKB-UniRule"/>
</dbReference>
<evidence type="ECO:0000256" key="2">
    <source>
        <dbReference type="ARBA" id="ARBA00022801"/>
    </source>
</evidence>
<dbReference type="HAMAP" id="MF_01970">
    <property type="entry name" value="Kynureninase"/>
    <property type="match status" value="1"/>
</dbReference>
<comment type="catalytic activity">
    <reaction evidence="6">
        <text>3-hydroxy-L-kynurenine + H2O = 3-hydroxyanthranilate + L-alanine + H(+)</text>
        <dbReference type="Rhea" id="RHEA:25143"/>
        <dbReference type="ChEBI" id="CHEBI:15377"/>
        <dbReference type="ChEBI" id="CHEBI:15378"/>
        <dbReference type="ChEBI" id="CHEBI:36559"/>
        <dbReference type="ChEBI" id="CHEBI:57972"/>
        <dbReference type="ChEBI" id="CHEBI:58125"/>
        <dbReference type="EC" id="3.7.1.3"/>
    </reaction>
</comment>
<evidence type="ECO:0000313" key="8">
    <source>
        <dbReference type="Proteomes" id="UP000435036"/>
    </source>
</evidence>
<feature type="binding site" evidence="4">
    <location>
        <begin position="133"/>
        <end position="136"/>
    </location>
    <ligand>
        <name>pyridoxal 5'-phosphate</name>
        <dbReference type="ChEBI" id="CHEBI:597326"/>
    </ligand>
</feature>
<dbReference type="Proteomes" id="UP000435036">
    <property type="component" value="Unassembled WGS sequence"/>
</dbReference>
<dbReference type="AlphaFoldDB" id="A0A6N8KWU1"/>
<dbReference type="GO" id="GO:0097053">
    <property type="term" value="P:L-kynurenine catabolic process"/>
    <property type="evidence" value="ECO:0007669"/>
    <property type="project" value="UniProtKB-UniRule"/>
</dbReference>
<dbReference type="OrthoDB" id="9812626at2"/>
<feature type="binding site" evidence="4">
    <location>
        <position position="268"/>
    </location>
    <ligand>
        <name>pyridoxal 5'-phosphate</name>
        <dbReference type="ChEBI" id="CHEBI:597326"/>
    </ligand>
</feature>
<dbReference type="InterPro" id="IPR015421">
    <property type="entry name" value="PyrdxlP-dep_Trfase_major"/>
</dbReference>
<comment type="caution">
    <text evidence="7">The sequence shown here is derived from an EMBL/GenBank/DDBJ whole genome shotgun (WGS) entry which is preliminary data.</text>
</comment>
<dbReference type="EMBL" id="WSQA01000001">
    <property type="protein sequence ID" value="MVZ60398.1"/>
    <property type="molecule type" value="Genomic_DNA"/>
</dbReference>
<dbReference type="GO" id="GO:0019441">
    <property type="term" value="P:L-tryptophan catabolic process to kynurenine"/>
    <property type="evidence" value="ECO:0007669"/>
    <property type="project" value="TreeGrafter"/>
</dbReference>
<comment type="caution">
    <text evidence="4">Lacks conserved residue(s) required for the propagation of feature annotation.</text>
</comment>
<comment type="function">
    <text evidence="4 6">Catalyzes the cleavage of L-kynurenine (L-Kyn) and L-3-hydroxykynurenine (L-3OHKyn) into anthranilic acid (AA) and 3-hydroxyanthranilic acid (3-OHAA), respectively.</text>
</comment>
<dbReference type="GO" id="GO:0019805">
    <property type="term" value="P:quinolinate biosynthetic process"/>
    <property type="evidence" value="ECO:0007669"/>
    <property type="project" value="UniProtKB-UniRule"/>
</dbReference>
<dbReference type="PIRSF" id="PIRSF038800">
    <property type="entry name" value="KYNU"/>
    <property type="match status" value="1"/>
</dbReference>
<dbReference type="EC" id="3.7.1.3" evidence="4 5"/>
<evidence type="ECO:0000256" key="3">
    <source>
        <dbReference type="ARBA" id="ARBA00022898"/>
    </source>
</evidence>
<protein>
    <recommendedName>
        <fullName evidence="4 5">Kynureninase</fullName>
        <ecNumber evidence="4 5">3.7.1.3</ecNumber>
    </recommendedName>
    <alternativeName>
        <fullName evidence="4">L-kynurenine hydrolase</fullName>
    </alternativeName>
</protein>
<dbReference type="GO" id="GO:0030170">
    <property type="term" value="F:pyridoxal phosphate binding"/>
    <property type="evidence" value="ECO:0007669"/>
    <property type="project" value="UniProtKB-UniRule"/>
</dbReference>
<dbReference type="SUPFAM" id="SSF53383">
    <property type="entry name" value="PLP-dependent transferases"/>
    <property type="match status" value="1"/>
</dbReference>
<dbReference type="NCBIfam" id="TIGR01814">
    <property type="entry name" value="kynureninase"/>
    <property type="match status" value="1"/>
</dbReference>
<comment type="pathway">
    <text evidence="4 6">Cofactor biosynthesis; NAD(+) biosynthesis; quinolinate from L-kynurenine: step 2/3.</text>
</comment>
<dbReference type="GO" id="GO:0005737">
    <property type="term" value="C:cytoplasm"/>
    <property type="evidence" value="ECO:0007669"/>
    <property type="project" value="UniProtKB-UniRule"/>
</dbReference>
<dbReference type="GO" id="GO:0009435">
    <property type="term" value="P:NAD+ biosynthetic process"/>
    <property type="evidence" value="ECO:0007669"/>
    <property type="project" value="UniProtKB-UniRule"/>
</dbReference>
<feature type="binding site" evidence="4">
    <location>
        <position position="239"/>
    </location>
    <ligand>
        <name>pyridoxal 5'-phosphate</name>
        <dbReference type="ChEBI" id="CHEBI:597326"/>
    </ligand>
</feature>
<keyword evidence="2 4" id="KW-0378">Hydrolase</keyword>
<sequence length="429" mass="48655">MANTNFSPGLNQALALDQQDPLRKFRDRFYQLEGGKIYMDGNSLGLASKDAEDALLRVLEVWKKEGILMWNIDDGYFFQYARILGNRLAKLINAGENEVIVAGNTTVNIHQLIATFWQPTKERYKILVDDLNFPTDRYAIDSQIRLKGMQVEDVLKIVKSKDGIFIDEDEVIDAMTDDVAVVLLPSVLYRSAQLLDMERLTAEAHKRGILIGFDLCHSIGCVVHDFQKIDADFATWCNYKYISAGPGASAGLYVNKRHFGKPVGLAGWFGNRDETQFQLKHTFDQAPDAIAWQTGTPNHFSMAPIEGVLNIFEEAGLQHIHEKSLNLTAYLMYLIDQNLKPFGFSYNNPTDDTKRGGHVSLVHEEAYRICLALKQHQVVPDFREPNVIRLAPIALYNSYEDAFKIVEVLKQIGEQKEWEQYSAVRAMVT</sequence>
<feature type="binding site" evidence="4">
    <location>
        <position position="106"/>
    </location>
    <ligand>
        <name>pyridoxal 5'-phosphate</name>
        <dbReference type="ChEBI" id="CHEBI:597326"/>
    </ligand>
</feature>
<dbReference type="Pfam" id="PF22580">
    <property type="entry name" value="KYNU_C"/>
    <property type="match status" value="1"/>
</dbReference>
<dbReference type="RefSeq" id="WP_160367057.1">
    <property type="nucleotide sequence ID" value="NZ_WSQA01000001.1"/>
</dbReference>
<dbReference type="InterPro" id="IPR015422">
    <property type="entry name" value="PyrdxlP-dep_Trfase_small"/>
</dbReference>
<accession>A0A6N8KWU1</accession>
<evidence type="ECO:0000256" key="5">
    <source>
        <dbReference type="NCBIfam" id="TIGR01814"/>
    </source>
</evidence>
<proteinExistence type="inferred from homology"/>
<dbReference type="UniPathway" id="UPA00334">
    <property type="reaction ID" value="UER00455"/>
</dbReference>
<feature type="binding site" evidence="4">
    <location>
        <position position="214"/>
    </location>
    <ligand>
        <name>pyridoxal 5'-phosphate</name>
        <dbReference type="ChEBI" id="CHEBI:597326"/>
    </ligand>
</feature>
<feature type="binding site" evidence="4">
    <location>
        <position position="105"/>
    </location>
    <ligand>
        <name>pyridoxal 5'-phosphate</name>
        <dbReference type="ChEBI" id="CHEBI:597326"/>
    </ligand>
</feature>
<keyword evidence="1 4" id="KW-0662">Pyridine nucleotide biosynthesis</keyword>
<comment type="pathway">
    <text evidence="4 6">Amino-acid degradation; L-kynurenine degradation; L-alanine and anthranilate from L-kynurenine: step 1/1.</text>
</comment>
<evidence type="ECO:0000256" key="6">
    <source>
        <dbReference type="PIRNR" id="PIRNR038800"/>
    </source>
</evidence>
<dbReference type="InterPro" id="IPR010111">
    <property type="entry name" value="Kynureninase"/>
</dbReference>
<keyword evidence="8" id="KW-1185">Reference proteome</keyword>
<dbReference type="PANTHER" id="PTHR14084">
    <property type="entry name" value="KYNURENINASE"/>
    <property type="match status" value="1"/>
</dbReference>
<organism evidence="7 8">
    <name type="scientific">Sphingobacterium humi</name>
    <dbReference type="NCBI Taxonomy" id="1796905"/>
    <lineage>
        <taxon>Bacteria</taxon>
        <taxon>Pseudomonadati</taxon>
        <taxon>Bacteroidota</taxon>
        <taxon>Sphingobacteriia</taxon>
        <taxon>Sphingobacteriales</taxon>
        <taxon>Sphingobacteriaceae</taxon>
        <taxon>Sphingobacterium</taxon>
    </lineage>
</organism>
<comment type="subunit">
    <text evidence="4 6">Homodimer.</text>
</comment>
<reference evidence="7 8" key="1">
    <citation type="submission" date="2019-12" db="EMBL/GenBank/DDBJ databases">
        <authorList>
            <person name="Dong K."/>
        </authorList>
    </citation>
    <scope>NUCLEOTIDE SEQUENCE [LARGE SCALE GENOMIC DNA]</scope>
    <source>
        <strain evidence="7 8">JCM 31225</strain>
    </source>
</reference>
<dbReference type="GO" id="GO:0043420">
    <property type="term" value="P:anthranilate metabolic process"/>
    <property type="evidence" value="ECO:0007669"/>
    <property type="project" value="TreeGrafter"/>
</dbReference>
<feature type="binding site" evidence="4">
    <location>
        <position position="217"/>
    </location>
    <ligand>
        <name>pyridoxal 5'-phosphate</name>
        <dbReference type="ChEBI" id="CHEBI:597326"/>
    </ligand>
</feature>
<dbReference type="Gene3D" id="3.40.640.10">
    <property type="entry name" value="Type I PLP-dependent aspartate aminotransferase-like (Major domain)"/>
    <property type="match status" value="1"/>
</dbReference>
<name>A0A6N8KWU1_9SPHI</name>
<feature type="modified residue" description="N6-(pyridoxal phosphate)lysine" evidence="4">
    <location>
        <position position="240"/>
    </location>
</feature>